<evidence type="ECO:0000313" key="4">
    <source>
        <dbReference type="Proteomes" id="UP001417504"/>
    </source>
</evidence>
<dbReference type="GO" id="GO:0009534">
    <property type="term" value="C:chloroplast thylakoid"/>
    <property type="evidence" value="ECO:0007669"/>
    <property type="project" value="TreeGrafter"/>
</dbReference>
<dbReference type="PANTHER" id="PTHR34679">
    <property type="match status" value="1"/>
</dbReference>
<evidence type="ECO:0000313" key="3">
    <source>
        <dbReference type="EMBL" id="KAK9103945.1"/>
    </source>
</evidence>
<comment type="caution">
    <text evidence="3">The sequence shown here is derived from an EMBL/GenBank/DDBJ whole genome shotgun (WGS) entry which is preliminary data.</text>
</comment>
<dbReference type="AlphaFoldDB" id="A0AAP0F260"/>
<feature type="transmembrane region" description="Helical" evidence="2">
    <location>
        <begin position="95"/>
        <end position="116"/>
    </location>
</feature>
<dbReference type="Pfam" id="PF13301">
    <property type="entry name" value="DUF4079"/>
    <property type="match status" value="1"/>
</dbReference>
<keyword evidence="2" id="KW-1133">Transmembrane helix</keyword>
<name>A0AAP0F260_9MAGN</name>
<dbReference type="PANTHER" id="PTHR34679:SF2">
    <property type="entry name" value="OS02G0122500 PROTEIN"/>
    <property type="match status" value="1"/>
</dbReference>
<protein>
    <submittedName>
        <fullName evidence="3">Uncharacterized protein</fullName>
    </submittedName>
</protein>
<accession>A0AAP0F260</accession>
<feature type="compositionally biased region" description="Low complexity" evidence="1">
    <location>
        <begin position="144"/>
        <end position="165"/>
    </location>
</feature>
<feature type="transmembrane region" description="Helical" evidence="2">
    <location>
        <begin position="221"/>
        <end position="241"/>
    </location>
</feature>
<feature type="region of interest" description="Disordered" evidence="1">
    <location>
        <begin position="144"/>
        <end position="166"/>
    </location>
</feature>
<evidence type="ECO:0000256" key="1">
    <source>
        <dbReference type="SAM" id="MobiDB-lite"/>
    </source>
</evidence>
<dbReference type="InterPro" id="IPR025067">
    <property type="entry name" value="DUF4079"/>
</dbReference>
<keyword evidence="2" id="KW-0472">Membrane</keyword>
<dbReference type="Proteomes" id="UP001417504">
    <property type="component" value="Unassembled WGS sequence"/>
</dbReference>
<feature type="region of interest" description="Disordered" evidence="1">
    <location>
        <begin position="16"/>
        <end position="36"/>
    </location>
</feature>
<proteinExistence type="predicted"/>
<feature type="transmembrane region" description="Helical" evidence="2">
    <location>
        <begin position="253"/>
        <end position="275"/>
    </location>
</feature>
<evidence type="ECO:0000256" key="2">
    <source>
        <dbReference type="SAM" id="Phobius"/>
    </source>
</evidence>
<gene>
    <name evidence="3" type="ORF">Sjap_021199</name>
</gene>
<dbReference type="EMBL" id="JBBNAE010000008">
    <property type="protein sequence ID" value="KAK9103945.1"/>
    <property type="molecule type" value="Genomic_DNA"/>
</dbReference>
<organism evidence="3 4">
    <name type="scientific">Stephania japonica</name>
    <dbReference type="NCBI Taxonomy" id="461633"/>
    <lineage>
        <taxon>Eukaryota</taxon>
        <taxon>Viridiplantae</taxon>
        <taxon>Streptophyta</taxon>
        <taxon>Embryophyta</taxon>
        <taxon>Tracheophyta</taxon>
        <taxon>Spermatophyta</taxon>
        <taxon>Magnoliopsida</taxon>
        <taxon>Ranunculales</taxon>
        <taxon>Menispermaceae</taxon>
        <taxon>Menispermoideae</taxon>
        <taxon>Cissampelideae</taxon>
        <taxon>Stephania</taxon>
    </lineage>
</organism>
<reference evidence="3 4" key="1">
    <citation type="submission" date="2024-01" db="EMBL/GenBank/DDBJ databases">
        <title>Genome assemblies of Stephania.</title>
        <authorList>
            <person name="Yang L."/>
        </authorList>
    </citation>
    <scope>NUCLEOTIDE SEQUENCE [LARGE SCALE GENOMIC DNA]</scope>
    <source>
        <strain evidence="3">QJT</strain>
        <tissue evidence="3">Leaf</tissue>
    </source>
</reference>
<keyword evidence="2" id="KW-0812">Transmembrane</keyword>
<feature type="transmembrane region" description="Helical" evidence="2">
    <location>
        <begin position="187"/>
        <end position="209"/>
    </location>
</feature>
<keyword evidence="4" id="KW-1185">Reference proteome</keyword>
<sequence>MMAANLGLLINNPKCRSSHQNPLSKQYLSPSKVASPSQPPRRLLKLLQLHQQTVRQLKSCSLPLVALSFPFFLDPKDALAVGGEFGLLEGRTLALIHPVVMGGLFLYTLWAGYLGWQWRRVRTIQDQINDLKKQLKPPIVAVSSLSEGGDPASSSSSPSSSPLESKIQQLNEERKQLLKGSYRERHFNAGSLLLGFGVFEAIGGGLNTWLRTGKLFPGPHLFAGAAITVLWAAAAALVPAMQKGSEVARNLHIAFNTLNVLLFIWQIPTGIDIVFKVFQFAKWP</sequence>